<evidence type="ECO:0000256" key="8">
    <source>
        <dbReference type="SAM" id="MobiDB-lite"/>
    </source>
</evidence>
<keyword evidence="5" id="KW-0372">Hormone</keyword>
<reference evidence="10" key="1">
    <citation type="journal article" date="2023" name="Science">
        <title>Elucidation of the pathway for biosynthesis of saponin adjuvants from the soapbark tree.</title>
        <authorList>
            <person name="Reed J."/>
            <person name="Orme A."/>
            <person name="El-Demerdash A."/>
            <person name="Owen C."/>
            <person name="Martin L.B.B."/>
            <person name="Misra R.C."/>
            <person name="Kikuchi S."/>
            <person name="Rejzek M."/>
            <person name="Martin A.C."/>
            <person name="Harkess A."/>
            <person name="Leebens-Mack J."/>
            <person name="Louveau T."/>
            <person name="Stephenson M.J."/>
            <person name="Osbourn A."/>
        </authorList>
    </citation>
    <scope>NUCLEOTIDE SEQUENCE</scope>
    <source>
        <strain evidence="10">S10</strain>
    </source>
</reference>
<dbReference type="GO" id="GO:1902025">
    <property type="term" value="P:nitrate import"/>
    <property type="evidence" value="ECO:0007669"/>
    <property type="project" value="TreeGrafter"/>
</dbReference>
<evidence type="ECO:0000256" key="9">
    <source>
        <dbReference type="SAM" id="SignalP"/>
    </source>
</evidence>
<evidence type="ECO:0000256" key="7">
    <source>
        <dbReference type="ARBA" id="ARBA00023278"/>
    </source>
</evidence>
<dbReference type="GO" id="GO:0006995">
    <property type="term" value="P:cellular response to nitrogen starvation"/>
    <property type="evidence" value="ECO:0007669"/>
    <property type="project" value="UniProtKB-ARBA"/>
</dbReference>
<accession>A0AAD7L7H9</accession>
<proteinExistence type="inferred from homology"/>
<sequence>MGEIHAISKSCAILVALLAFQYEVVFTEGRQIKPMNQKVEQSKYDLDNQPTPLPYNPTTTTPKHGGAVSFLGDSAVVYTDDFRPTSPGNSPGVGHKHRTDEEHVGVGLKAAEVGHSPDVKHSVTARTENDFKPTAPGHSPGVGHAVQTKMDNQIIN</sequence>
<comment type="similarity">
    <text evidence="2">Belongs to the C-terminally encoded plant signaling peptide (CEP) family.</text>
</comment>
<dbReference type="Proteomes" id="UP001163823">
    <property type="component" value="Chromosome 10"/>
</dbReference>
<dbReference type="PANTHER" id="PTHR33348">
    <property type="entry name" value="PRECURSOR OF CEP5"/>
    <property type="match status" value="1"/>
</dbReference>
<feature type="signal peptide" evidence="9">
    <location>
        <begin position="1"/>
        <end position="27"/>
    </location>
</feature>
<organism evidence="10 11">
    <name type="scientific">Quillaja saponaria</name>
    <name type="common">Soap bark tree</name>
    <dbReference type="NCBI Taxonomy" id="32244"/>
    <lineage>
        <taxon>Eukaryota</taxon>
        <taxon>Viridiplantae</taxon>
        <taxon>Streptophyta</taxon>
        <taxon>Embryophyta</taxon>
        <taxon>Tracheophyta</taxon>
        <taxon>Spermatophyta</taxon>
        <taxon>Magnoliopsida</taxon>
        <taxon>eudicotyledons</taxon>
        <taxon>Gunneridae</taxon>
        <taxon>Pentapetalae</taxon>
        <taxon>rosids</taxon>
        <taxon>fabids</taxon>
        <taxon>Fabales</taxon>
        <taxon>Quillajaceae</taxon>
        <taxon>Quillaja</taxon>
    </lineage>
</organism>
<gene>
    <name evidence="10" type="ORF">O6P43_024652</name>
</gene>
<dbReference type="PANTHER" id="PTHR33348:SF3">
    <property type="entry name" value="PRECURSOR OF CEP1"/>
    <property type="match status" value="1"/>
</dbReference>
<feature type="region of interest" description="Disordered" evidence="8">
    <location>
        <begin position="79"/>
        <end position="98"/>
    </location>
</feature>
<dbReference type="GO" id="GO:0048364">
    <property type="term" value="P:root development"/>
    <property type="evidence" value="ECO:0007669"/>
    <property type="project" value="InterPro"/>
</dbReference>
<dbReference type="GO" id="GO:0048046">
    <property type="term" value="C:apoplast"/>
    <property type="evidence" value="ECO:0007669"/>
    <property type="project" value="UniProtKB-SubCell"/>
</dbReference>
<dbReference type="AlphaFoldDB" id="A0AAD7L7H9"/>
<dbReference type="InterPro" id="IPR033250">
    <property type="entry name" value="CEP"/>
</dbReference>
<evidence type="ECO:0000313" key="11">
    <source>
        <dbReference type="Proteomes" id="UP001163823"/>
    </source>
</evidence>
<evidence type="ECO:0000256" key="2">
    <source>
        <dbReference type="ARBA" id="ARBA00008963"/>
    </source>
</evidence>
<dbReference type="GO" id="GO:1901371">
    <property type="term" value="P:regulation of leaf morphogenesis"/>
    <property type="evidence" value="ECO:0007669"/>
    <property type="project" value="TreeGrafter"/>
</dbReference>
<keyword evidence="11" id="KW-1185">Reference proteome</keyword>
<dbReference type="GO" id="GO:2000280">
    <property type="term" value="P:regulation of root development"/>
    <property type="evidence" value="ECO:0007669"/>
    <property type="project" value="TreeGrafter"/>
</dbReference>
<keyword evidence="6 9" id="KW-0732">Signal</keyword>
<dbReference type="KEGG" id="qsa:O6P43_024652"/>
<evidence type="ECO:0000256" key="4">
    <source>
        <dbReference type="ARBA" id="ARBA00022525"/>
    </source>
</evidence>
<evidence type="ECO:0000256" key="3">
    <source>
        <dbReference type="ARBA" id="ARBA00022523"/>
    </source>
</evidence>
<keyword evidence="3" id="KW-0052">Apoplast</keyword>
<dbReference type="EMBL" id="JARAOO010000010">
    <property type="protein sequence ID" value="KAJ7952882.1"/>
    <property type="molecule type" value="Genomic_DNA"/>
</dbReference>
<evidence type="ECO:0000256" key="1">
    <source>
        <dbReference type="ARBA" id="ARBA00004271"/>
    </source>
</evidence>
<keyword evidence="4" id="KW-0964">Secreted</keyword>
<protein>
    <submittedName>
        <fullName evidence="10">Precursor of CEP9</fullName>
    </submittedName>
</protein>
<feature type="region of interest" description="Disordered" evidence="8">
    <location>
        <begin position="130"/>
        <end position="156"/>
    </location>
</feature>
<dbReference type="GO" id="GO:0005179">
    <property type="term" value="F:hormone activity"/>
    <property type="evidence" value="ECO:0007669"/>
    <property type="project" value="UniProtKB-KW"/>
</dbReference>
<keyword evidence="7" id="KW-0379">Hydroxylation</keyword>
<name>A0AAD7L7H9_QUISA</name>
<comment type="caution">
    <text evidence="10">The sequence shown here is derived from an EMBL/GenBank/DDBJ whole genome shotgun (WGS) entry which is preliminary data.</text>
</comment>
<evidence type="ECO:0000256" key="6">
    <source>
        <dbReference type="ARBA" id="ARBA00022729"/>
    </source>
</evidence>
<comment type="subcellular location">
    <subcellularLocation>
        <location evidence="1">Secreted</location>
        <location evidence="1">Extracellular space</location>
        <location evidence="1">Apoplast</location>
    </subcellularLocation>
</comment>
<feature type="chain" id="PRO_5042145897" evidence="9">
    <location>
        <begin position="28"/>
        <end position="156"/>
    </location>
</feature>
<evidence type="ECO:0000313" key="10">
    <source>
        <dbReference type="EMBL" id="KAJ7952882.1"/>
    </source>
</evidence>
<evidence type="ECO:0000256" key="5">
    <source>
        <dbReference type="ARBA" id="ARBA00022702"/>
    </source>
</evidence>